<organism evidence="2 3">
    <name type="scientific">Rattus norvegicus</name>
    <name type="common">Rat</name>
    <dbReference type="NCBI Taxonomy" id="10116"/>
    <lineage>
        <taxon>Eukaryota</taxon>
        <taxon>Metazoa</taxon>
        <taxon>Chordata</taxon>
        <taxon>Craniata</taxon>
        <taxon>Vertebrata</taxon>
        <taxon>Euteleostomi</taxon>
        <taxon>Mammalia</taxon>
        <taxon>Eutheria</taxon>
        <taxon>Euarchontoglires</taxon>
        <taxon>Glires</taxon>
        <taxon>Rodentia</taxon>
        <taxon>Myomorpha</taxon>
        <taxon>Muroidea</taxon>
        <taxon>Muridae</taxon>
        <taxon>Murinae</taxon>
        <taxon>Rattus</taxon>
    </lineage>
</organism>
<feature type="region of interest" description="Disordered" evidence="1">
    <location>
        <begin position="1"/>
        <end position="36"/>
    </location>
</feature>
<dbReference type="Proteomes" id="UP000234681">
    <property type="component" value="Chromosome 4"/>
</dbReference>
<name>A6ILP1_RAT</name>
<dbReference type="AlphaFoldDB" id="A6ILP1"/>
<dbReference type="EMBL" id="CH473964">
    <property type="protein sequence ID" value="EDM01882.1"/>
    <property type="molecule type" value="Genomic_DNA"/>
</dbReference>
<evidence type="ECO:0000256" key="1">
    <source>
        <dbReference type="SAM" id="MobiDB-lite"/>
    </source>
</evidence>
<accession>A6ILP1</accession>
<proteinExistence type="predicted"/>
<evidence type="ECO:0000313" key="2">
    <source>
        <dbReference type="EMBL" id="EDM01882.1"/>
    </source>
</evidence>
<sequence length="36" mass="4160">MGTETRRAPELSGNKLSRLQRPVRKGHQRTVENLRS</sequence>
<reference evidence="2 3" key="1">
    <citation type="submission" date="2005-09" db="EMBL/GenBank/DDBJ databases">
        <authorList>
            <person name="Mural R.J."/>
            <person name="Li P.W."/>
            <person name="Adams M.D."/>
            <person name="Amanatides P.G."/>
            <person name="Baden-Tillson H."/>
            <person name="Barnstead M."/>
            <person name="Chin S.H."/>
            <person name="Dew I."/>
            <person name="Evans C.A."/>
            <person name="Ferriera S."/>
            <person name="Flanigan M."/>
            <person name="Fosler C."/>
            <person name="Glodek A."/>
            <person name="Gu Z."/>
            <person name="Holt R.A."/>
            <person name="Jennings D."/>
            <person name="Kraft C.L."/>
            <person name="Lu F."/>
            <person name="Nguyen T."/>
            <person name="Nusskern D.R."/>
            <person name="Pfannkoch C.M."/>
            <person name="Sitter C."/>
            <person name="Sutton G.G."/>
            <person name="Venter J.C."/>
            <person name="Wang Z."/>
            <person name="Woodage T."/>
            <person name="Zheng X.H."/>
            <person name="Zhong F."/>
        </authorList>
    </citation>
    <scope>NUCLEOTIDE SEQUENCE [LARGE SCALE GENOMIC DNA]</scope>
    <source>
        <strain>BN</strain>
        <strain evidence="3">Sprague-Dawley</strain>
    </source>
</reference>
<gene>
    <name evidence="2" type="ORF">rCG_30075</name>
</gene>
<evidence type="ECO:0000313" key="3">
    <source>
        <dbReference type="Proteomes" id="UP000234681"/>
    </source>
</evidence>
<protein>
    <submittedName>
        <fullName evidence="2">RCG30075</fullName>
    </submittedName>
</protein>